<dbReference type="InterPro" id="IPR040357">
    <property type="entry name" value="Vma22/CCDC115"/>
</dbReference>
<evidence type="ECO:0000313" key="3">
    <source>
        <dbReference type="EMBL" id="KDR16754.1"/>
    </source>
</evidence>
<name>A0A067RAQ1_ZOONE</name>
<dbReference type="Proteomes" id="UP000027135">
    <property type="component" value="Unassembled WGS sequence"/>
</dbReference>
<reference evidence="3 4" key="1">
    <citation type="journal article" date="2014" name="Nat. Commun.">
        <title>Molecular traces of alternative social organization in a termite genome.</title>
        <authorList>
            <person name="Terrapon N."/>
            <person name="Li C."/>
            <person name="Robertson H.M."/>
            <person name="Ji L."/>
            <person name="Meng X."/>
            <person name="Booth W."/>
            <person name="Chen Z."/>
            <person name="Childers C.P."/>
            <person name="Glastad K.M."/>
            <person name="Gokhale K."/>
            <person name="Gowin J."/>
            <person name="Gronenberg W."/>
            <person name="Hermansen R.A."/>
            <person name="Hu H."/>
            <person name="Hunt B.G."/>
            <person name="Huylmans A.K."/>
            <person name="Khalil S.M."/>
            <person name="Mitchell R.D."/>
            <person name="Munoz-Torres M.C."/>
            <person name="Mustard J.A."/>
            <person name="Pan H."/>
            <person name="Reese J.T."/>
            <person name="Scharf M.E."/>
            <person name="Sun F."/>
            <person name="Vogel H."/>
            <person name="Xiao J."/>
            <person name="Yang W."/>
            <person name="Yang Z."/>
            <person name="Yang Z."/>
            <person name="Zhou J."/>
            <person name="Zhu J."/>
            <person name="Brent C.S."/>
            <person name="Elsik C.G."/>
            <person name="Goodisman M.A."/>
            <person name="Liberles D.A."/>
            <person name="Roe R.M."/>
            <person name="Vargo E.L."/>
            <person name="Vilcinskas A."/>
            <person name="Wang J."/>
            <person name="Bornberg-Bauer E."/>
            <person name="Korb J."/>
            <person name="Zhang G."/>
            <person name="Liebig J."/>
        </authorList>
    </citation>
    <scope>NUCLEOTIDE SEQUENCE [LARGE SCALE GENOMIC DNA]</scope>
    <source>
        <tissue evidence="3">Whole organism</tissue>
    </source>
</reference>
<dbReference type="PANTHER" id="PTHR31996">
    <property type="entry name" value="COILED-COIL DOMAIN-CONTAINING PROTEIN 115"/>
    <property type="match status" value="1"/>
</dbReference>
<dbReference type="GO" id="GO:0070072">
    <property type="term" value="P:vacuolar proton-transporting V-type ATPase complex assembly"/>
    <property type="evidence" value="ECO:0007669"/>
    <property type="project" value="InterPro"/>
</dbReference>
<sequence>MNHDILEVCKELDGLMIRALELMEEQIKCKLKLQEIMKSGCLELAKTRYIMGNHNVSYLQLPTEGSAEITALRTVASSVETKNNLEHMIFELHTLSPQKKSQGKQEENNLRNRADKDDDERKEADDLNHKKACESKNYKCTYQIALPDVWPHKQVMGLQVLLSIGFEELAAKQVSETTVLCALVTRMLLNWQLHGNEQCYQQQQKEILLILNLSDVKSKCTSAVSHHLNF</sequence>
<dbReference type="EMBL" id="KK852777">
    <property type="protein sequence ID" value="KDR16754.1"/>
    <property type="molecule type" value="Genomic_DNA"/>
</dbReference>
<dbReference type="InParanoid" id="A0A067RAQ1"/>
<feature type="region of interest" description="Disordered" evidence="2">
    <location>
        <begin position="96"/>
        <end position="127"/>
    </location>
</feature>
<dbReference type="GO" id="GO:0051082">
    <property type="term" value="F:unfolded protein binding"/>
    <property type="evidence" value="ECO:0007669"/>
    <property type="project" value="TreeGrafter"/>
</dbReference>
<dbReference type="eggNOG" id="ENOG502S392">
    <property type="taxonomic scope" value="Eukaryota"/>
</dbReference>
<proteinExistence type="predicted"/>
<dbReference type="Gene3D" id="1.10.287.3240">
    <property type="match status" value="1"/>
</dbReference>
<dbReference type="AlphaFoldDB" id="A0A067RAQ1"/>
<accession>A0A067RAQ1</accession>
<dbReference type="STRING" id="136037.A0A067RAQ1"/>
<feature type="compositionally biased region" description="Basic and acidic residues" evidence="2">
    <location>
        <begin position="103"/>
        <end position="127"/>
    </location>
</feature>
<evidence type="ECO:0000256" key="1">
    <source>
        <dbReference type="ARBA" id="ARBA00093634"/>
    </source>
</evidence>
<evidence type="ECO:0000256" key="2">
    <source>
        <dbReference type="SAM" id="MobiDB-lite"/>
    </source>
</evidence>
<evidence type="ECO:0000313" key="4">
    <source>
        <dbReference type="Proteomes" id="UP000027135"/>
    </source>
</evidence>
<organism evidence="3 4">
    <name type="scientific">Zootermopsis nevadensis</name>
    <name type="common">Dampwood termite</name>
    <dbReference type="NCBI Taxonomy" id="136037"/>
    <lineage>
        <taxon>Eukaryota</taxon>
        <taxon>Metazoa</taxon>
        <taxon>Ecdysozoa</taxon>
        <taxon>Arthropoda</taxon>
        <taxon>Hexapoda</taxon>
        <taxon>Insecta</taxon>
        <taxon>Pterygota</taxon>
        <taxon>Neoptera</taxon>
        <taxon>Polyneoptera</taxon>
        <taxon>Dictyoptera</taxon>
        <taxon>Blattodea</taxon>
        <taxon>Blattoidea</taxon>
        <taxon>Termitoidae</taxon>
        <taxon>Termopsidae</taxon>
        <taxon>Zootermopsis</taxon>
    </lineage>
</organism>
<keyword evidence="4" id="KW-1185">Reference proteome</keyword>
<dbReference type="PANTHER" id="PTHR31996:SF2">
    <property type="entry name" value="COILED-COIL DOMAIN-CONTAINING PROTEIN 115"/>
    <property type="match status" value="1"/>
</dbReference>
<gene>
    <name evidence="3" type="ORF">L798_09282</name>
</gene>
<protein>
    <recommendedName>
        <fullName evidence="1">Vacuolar ATPase assembly protein VMA22</fullName>
    </recommendedName>
</protein>